<feature type="domain" description="Heterokaryon incompatibility" evidence="1">
    <location>
        <begin position="59"/>
        <end position="264"/>
    </location>
</feature>
<protein>
    <submittedName>
        <fullName evidence="2">HET-domain-containing protein</fullName>
    </submittedName>
</protein>
<name>A0A8E2EDZ1_9PEZI</name>
<evidence type="ECO:0000313" key="3">
    <source>
        <dbReference type="Proteomes" id="UP000250266"/>
    </source>
</evidence>
<reference evidence="2 3" key="1">
    <citation type="journal article" date="2016" name="Nat. Commun.">
        <title>Ectomycorrhizal ecology is imprinted in the genome of the dominant symbiotic fungus Cenococcum geophilum.</title>
        <authorList>
            <consortium name="DOE Joint Genome Institute"/>
            <person name="Peter M."/>
            <person name="Kohler A."/>
            <person name="Ohm R.A."/>
            <person name="Kuo A."/>
            <person name="Krutzmann J."/>
            <person name="Morin E."/>
            <person name="Arend M."/>
            <person name="Barry K.W."/>
            <person name="Binder M."/>
            <person name="Choi C."/>
            <person name="Clum A."/>
            <person name="Copeland A."/>
            <person name="Grisel N."/>
            <person name="Haridas S."/>
            <person name="Kipfer T."/>
            <person name="LaButti K."/>
            <person name="Lindquist E."/>
            <person name="Lipzen A."/>
            <person name="Maire R."/>
            <person name="Meier B."/>
            <person name="Mihaltcheva S."/>
            <person name="Molinier V."/>
            <person name="Murat C."/>
            <person name="Poggeler S."/>
            <person name="Quandt C.A."/>
            <person name="Sperisen C."/>
            <person name="Tritt A."/>
            <person name="Tisserant E."/>
            <person name="Crous P.W."/>
            <person name="Henrissat B."/>
            <person name="Nehls U."/>
            <person name="Egli S."/>
            <person name="Spatafora J.W."/>
            <person name="Grigoriev I.V."/>
            <person name="Martin F.M."/>
        </authorList>
    </citation>
    <scope>NUCLEOTIDE SEQUENCE [LARGE SCALE GENOMIC DNA]</scope>
    <source>
        <strain evidence="2 3">CBS 459.81</strain>
    </source>
</reference>
<organism evidence="2 3">
    <name type="scientific">Lepidopterella palustris CBS 459.81</name>
    <dbReference type="NCBI Taxonomy" id="1314670"/>
    <lineage>
        <taxon>Eukaryota</taxon>
        <taxon>Fungi</taxon>
        <taxon>Dikarya</taxon>
        <taxon>Ascomycota</taxon>
        <taxon>Pezizomycotina</taxon>
        <taxon>Dothideomycetes</taxon>
        <taxon>Pleosporomycetidae</taxon>
        <taxon>Mytilinidiales</taxon>
        <taxon>Argynnaceae</taxon>
        <taxon>Lepidopterella</taxon>
    </lineage>
</organism>
<dbReference type="PANTHER" id="PTHR24148:SF73">
    <property type="entry name" value="HET DOMAIN PROTEIN (AFU_ORTHOLOGUE AFUA_8G01020)"/>
    <property type="match status" value="1"/>
</dbReference>
<keyword evidence="3" id="KW-1185">Reference proteome</keyword>
<dbReference type="Proteomes" id="UP000250266">
    <property type="component" value="Unassembled WGS sequence"/>
</dbReference>
<dbReference type="InterPro" id="IPR052895">
    <property type="entry name" value="HetReg/Transcr_Mod"/>
</dbReference>
<dbReference type="Pfam" id="PF26639">
    <property type="entry name" value="Het-6_barrel"/>
    <property type="match status" value="1"/>
</dbReference>
<evidence type="ECO:0000259" key="1">
    <source>
        <dbReference type="Pfam" id="PF06985"/>
    </source>
</evidence>
<evidence type="ECO:0000313" key="2">
    <source>
        <dbReference type="EMBL" id="OCK82270.1"/>
    </source>
</evidence>
<dbReference type="OrthoDB" id="3557394at2759"/>
<accession>A0A8E2EDZ1</accession>
<dbReference type="AlphaFoldDB" id="A0A8E2EDZ1"/>
<sequence>MRMDLFSQPTRRGCPAGRIYSPLPPGSCTIRSIELIPGDWTTGIQCRLYDTHLASSGSYKALSYTWGNLNATLSVFILCNGQRLPIPSNLSTALRRLRQPDRPAILWVDALCINQSDDTERAHQVGIMRDIYENSCEMVIWLGEQSVQDDVGRRYLDIWETGVSLGSSCNQNTLRMEWHDGSRDERNAADHNSTLAGRWRVYMAKTPHDIFGAFCLIHQLSQGTCIEEIPFLRQDHTGWNERVVKGLKRLMSQSWWNRVWVVQETVLARKATLHYGMLSAPWTMFSRAASNFEKERISLCLDLAGSLIASPSLNYFSHNVLEIKDARLERFRSRQASDQCDKVYALLGLARYWYDRPPILPDETLTLENAFWKTTIELIASTNSLSVLVGTLEKRRLGSAPTWVMDWSLTSRPHQLDRISCIDLYNAANNEDDISMTVAIIRQWSFFAGLQKCPEKAYPGGGTYRNAFWRTVCADTAHWEYARPLQDHAKCISRDIFGRQVKFTQKDLDEGIGSIHYALQAATASRRFFITRNGYMGIGPNTTQRGDEVHVLLGSEVLFLLRSAGSASCIMDGEATKDTSKEPTACYFV</sequence>
<dbReference type="Pfam" id="PF06985">
    <property type="entry name" value="HET"/>
    <property type="match status" value="1"/>
</dbReference>
<dbReference type="InterPro" id="IPR010730">
    <property type="entry name" value="HET"/>
</dbReference>
<dbReference type="PANTHER" id="PTHR24148">
    <property type="entry name" value="ANKYRIN REPEAT DOMAIN-CONTAINING PROTEIN 39 HOMOLOG-RELATED"/>
    <property type="match status" value="1"/>
</dbReference>
<proteinExistence type="predicted"/>
<gene>
    <name evidence="2" type="ORF">K432DRAFT_433578</name>
</gene>
<dbReference type="EMBL" id="KV744893">
    <property type="protein sequence ID" value="OCK82270.1"/>
    <property type="molecule type" value="Genomic_DNA"/>
</dbReference>